<dbReference type="AlphaFoldDB" id="A0A1I2K3Y0"/>
<dbReference type="Pfam" id="PF03544">
    <property type="entry name" value="TonB_C"/>
    <property type="match status" value="1"/>
</dbReference>
<dbReference type="Proteomes" id="UP000199116">
    <property type="component" value="Unassembled WGS sequence"/>
</dbReference>
<proteinExistence type="predicted"/>
<evidence type="ECO:0000313" key="3">
    <source>
        <dbReference type="EMBL" id="SFF59626.1"/>
    </source>
</evidence>
<protein>
    <submittedName>
        <fullName evidence="3">TonB protein C-terminal</fullName>
    </submittedName>
</protein>
<dbReference type="SUPFAM" id="SSF74653">
    <property type="entry name" value="TolA/TonB C-terminal domain"/>
    <property type="match status" value="1"/>
</dbReference>
<keyword evidence="4" id="KW-1185">Reference proteome</keyword>
<dbReference type="SUPFAM" id="SSF82185">
    <property type="entry name" value="Histone H3 K4-specific methyltransferase SET7/9 N-terminal domain"/>
    <property type="match status" value="1"/>
</dbReference>
<dbReference type="EMBL" id="FOOH01000001">
    <property type="protein sequence ID" value="SFF59626.1"/>
    <property type="molecule type" value="Genomic_DNA"/>
</dbReference>
<dbReference type="PANTHER" id="PTHR33446">
    <property type="entry name" value="PROTEIN TONB-RELATED"/>
    <property type="match status" value="1"/>
</dbReference>
<accession>A0A1I2K3Y0</accession>
<dbReference type="GO" id="GO:0098797">
    <property type="term" value="C:plasma membrane protein complex"/>
    <property type="evidence" value="ECO:0007669"/>
    <property type="project" value="TreeGrafter"/>
</dbReference>
<dbReference type="Gene3D" id="2.20.110.10">
    <property type="entry name" value="Histone H3 K4-specific methyltransferase SET7/9 N-terminal domain"/>
    <property type="match status" value="1"/>
</dbReference>
<name>A0A1I2K3Y0_9FLAO</name>
<keyword evidence="1" id="KW-0732">Signal</keyword>
<dbReference type="GO" id="GO:0055085">
    <property type="term" value="P:transmembrane transport"/>
    <property type="evidence" value="ECO:0007669"/>
    <property type="project" value="InterPro"/>
</dbReference>
<dbReference type="GO" id="GO:0031992">
    <property type="term" value="F:energy transducer activity"/>
    <property type="evidence" value="ECO:0007669"/>
    <property type="project" value="TreeGrafter"/>
</dbReference>
<organism evidence="3 4">
    <name type="scientific">Salegentibacter agarivorans</name>
    <dbReference type="NCBI Taxonomy" id="345907"/>
    <lineage>
        <taxon>Bacteria</taxon>
        <taxon>Pseudomonadati</taxon>
        <taxon>Bacteroidota</taxon>
        <taxon>Flavobacteriia</taxon>
        <taxon>Flavobacteriales</taxon>
        <taxon>Flavobacteriaceae</taxon>
        <taxon>Salegentibacter</taxon>
    </lineage>
</organism>
<reference evidence="4" key="1">
    <citation type="submission" date="2016-10" db="EMBL/GenBank/DDBJ databases">
        <authorList>
            <person name="Varghese N."/>
            <person name="Submissions S."/>
        </authorList>
    </citation>
    <scope>NUCLEOTIDE SEQUENCE [LARGE SCALE GENOMIC DNA]</scope>
    <source>
        <strain evidence="4">DSM 23515</strain>
    </source>
</reference>
<sequence>MKNLFLSLILTVISFSVFAQDTIYMDNNYQELDKKENAKYFKIVTPTPDKDYEFLRTTYFVDGAKKAEQSYDLKDEKKIYEGLHKHYYESGELFHSIEFKNGKMHGELVAYWKNGIKRRHDYFKRNKLKKGTVWNKAGEEIEYFHFEIPPEFPGGQKALQKYLIENIKIPTYHNSMQRVVIRFTINCEGNTTDIKIVEEAPAEYMVEAYRVVKEMPKWKPGKQFGEVVNVSYSLPLVFQK</sequence>
<evidence type="ECO:0000259" key="2">
    <source>
        <dbReference type="Pfam" id="PF03544"/>
    </source>
</evidence>
<evidence type="ECO:0000313" key="4">
    <source>
        <dbReference type="Proteomes" id="UP000199116"/>
    </source>
</evidence>
<dbReference type="InterPro" id="IPR051045">
    <property type="entry name" value="TonB-dependent_transducer"/>
</dbReference>
<dbReference type="PANTHER" id="PTHR33446:SF2">
    <property type="entry name" value="PROTEIN TONB"/>
    <property type="match status" value="1"/>
</dbReference>
<feature type="domain" description="TonB C-terminal" evidence="2">
    <location>
        <begin position="178"/>
        <end position="238"/>
    </location>
</feature>
<feature type="chain" id="PRO_5011498491" evidence="1">
    <location>
        <begin position="20"/>
        <end position="240"/>
    </location>
</feature>
<dbReference type="Gene3D" id="3.30.1150.10">
    <property type="match status" value="1"/>
</dbReference>
<gene>
    <name evidence="3" type="ORF">SAMN04488033_101251</name>
</gene>
<evidence type="ECO:0000256" key="1">
    <source>
        <dbReference type="SAM" id="SignalP"/>
    </source>
</evidence>
<feature type="signal peptide" evidence="1">
    <location>
        <begin position="1"/>
        <end position="19"/>
    </location>
</feature>
<dbReference type="InterPro" id="IPR037682">
    <property type="entry name" value="TonB_C"/>
</dbReference>
<dbReference type="RefSeq" id="WP_075326441.1">
    <property type="nucleotide sequence ID" value="NZ_FOOH01000001.1"/>
</dbReference>